<keyword evidence="4" id="KW-0443">Lipid metabolism</keyword>
<dbReference type="SUPFAM" id="SSF52266">
    <property type="entry name" value="SGNH hydrolase"/>
    <property type="match status" value="1"/>
</dbReference>
<keyword evidence="2" id="KW-0378">Hydrolase</keyword>
<dbReference type="InterPro" id="IPR001087">
    <property type="entry name" value="GDSL"/>
</dbReference>
<dbReference type="Proteomes" id="UP000323000">
    <property type="component" value="Chromosome 12"/>
</dbReference>
<evidence type="ECO:0000256" key="3">
    <source>
        <dbReference type="ARBA" id="ARBA00022963"/>
    </source>
</evidence>
<dbReference type="Gene3D" id="3.40.50.1110">
    <property type="entry name" value="SGNH hydrolase"/>
    <property type="match status" value="1"/>
</dbReference>
<dbReference type="PANTHER" id="PTHR46020">
    <property type="entry name" value="OSJNBB0059K02.9 PROTEIN"/>
    <property type="match status" value="1"/>
</dbReference>
<organism evidence="6 7">
    <name type="scientific">Acer yangbiense</name>
    <dbReference type="NCBI Taxonomy" id="1000413"/>
    <lineage>
        <taxon>Eukaryota</taxon>
        <taxon>Viridiplantae</taxon>
        <taxon>Streptophyta</taxon>
        <taxon>Embryophyta</taxon>
        <taxon>Tracheophyta</taxon>
        <taxon>Spermatophyta</taxon>
        <taxon>Magnoliopsida</taxon>
        <taxon>eudicotyledons</taxon>
        <taxon>Gunneridae</taxon>
        <taxon>Pentapetalae</taxon>
        <taxon>rosids</taxon>
        <taxon>malvids</taxon>
        <taxon>Sapindales</taxon>
        <taxon>Sapindaceae</taxon>
        <taxon>Hippocastanoideae</taxon>
        <taxon>Acereae</taxon>
        <taxon>Acer</taxon>
    </lineage>
</organism>
<dbReference type="InterPro" id="IPR036514">
    <property type="entry name" value="SGNH_hydro_sf"/>
</dbReference>
<sequence>MRFWRLRSRSPSTIWRPGPGPLVTENGDSSVKGWHGHHHHHGRHNDYVKLFVFGDSYVDTGNLGKFATPWKEPYGISFPGKPSGRYSDGRVLTDYIASFFGITSPVPFERRNITRKSRLRYGMNFAYGGTGVFNTLEQDRPNMTIQIDHFQELLDKNVYTKHDLKKSVALVSVAGNDYTTFLSTNASLQSMPAFTKGLIKQLAMDLKRIKGLGVENVLVISLRPLGCLPTITAQNSYQKCIPFFNSTARFHNLLLKHAVNKLNTDTDHNSAGRFIILDIYASFKSALNKNHFKGKLKVKNPLEPCCVGLDGHSCGGVDEKGVKKYSVCKNPESFFFWDNVHPTQSGWHALHSSLKTSLHRIYKD</sequence>
<evidence type="ECO:0000256" key="5">
    <source>
        <dbReference type="SAM" id="MobiDB-lite"/>
    </source>
</evidence>
<evidence type="ECO:0000313" key="6">
    <source>
        <dbReference type="EMBL" id="TXG49344.1"/>
    </source>
</evidence>
<dbReference type="AlphaFoldDB" id="A0A5C7GX60"/>
<reference evidence="7" key="1">
    <citation type="journal article" date="2019" name="Gigascience">
        <title>De novo genome assembly of the endangered Acer yangbiense, a plant species with extremely small populations endemic to Yunnan Province, China.</title>
        <authorList>
            <person name="Yang J."/>
            <person name="Wariss H.M."/>
            <person name="Tao L."/>
            <person name="Zhang R."/>
            <person name="Yun Q."/>
            <person name="Hollingsworth P."/>
            <person name="Dao Z."/>
            <person name="Luo G."/>
            <person name="Guo H."/>
            <person name="Ma Y."/>
            <person name="Sun W."/>
        </authorList>
    </citation>
    <scope>NUCLEOTIDE SEQUENCE [LARGE SCALE GENOMIC DNA]</scope>
    <source>
        <strain evidence="7">cv. Malutang</strain>
    </source>
</reference>
<dbReference type="GO" id="GO:0016042">
    <property type="term" value="P:lipid catabolic process"/>
    <property type="evidence" value="ECO:0007669"/>
    <property type="project" value="UniProtKB-KW"/>
</dbReference>
<protein>
    <recommendedName>
        <fullName evidence="8">SGNH hydrolase-type esterase domain-containing protein</fullName>
    </recommendedName>
</protein>
<dbReference type="PANTHER" id="PTHR46020:SF4">
    <property type="entry name" value="OS04G0650200 PROTEIN"/>
    <property type="match status" value="1"/>
</dbReference>
<evidence type="ECO:0000313" key="7">
    <source>
        <dbReference type="Proteomes" id="UP000323000"/>
    </source>
</evidence>
<evidence type="ECO:0000256" key="2">
    <source>
        <dbReference type="ARBA" id="ARBA00022801"/>
    </source>
</evidence>
<keyword evidence="3" id="KW-0442">Lipid degradation</keyword>
<dbReference type="EMBL" id="VAHF01000012">
    <property type="protein sequence ID" value="TXG49344.1"/>
    <property type="molecule type" value="Genomic_DNA"/>
</dbReference>
<proteinExistence type="inferred from homology"/>
<dbReference type="GO" id="GO:0016788">
    <property type="term" value="F:hydrolase activity, acting on ester bonds"/>
    <property type="evidence" value="ECO:0007669"/>
    <property type="project" value="InterPro"/>
</dbReference>
<dbReference type="Pfam" id="PF00657">
    <property type="entry name" value="Lipase_GDSL"/>
    <property type="match status" value="1"/>
</dbReference>
<gene>
    <name evidence="6" type="ORF">EZV62_025219</name>
</gene>
<evidence type="ECO:0000256" key="1">
    <source>
        <dbReference type="ARBA" id="ARBA00008668"/>
    </source>
</evidence>
<evidence type="ECO:0000256" key="4">
    <source>
        <dbReference type="ARBA" id="ARBA00023098"/>
    </source>
</evidence>
<dbReference type="OrthoDB" id="1600564at2759"/>
<name>A0A5C7GX60_9ROSI</name>
<comment type="similarity">
    <text evidence="1">Belongs to the 'GDSL' lipolytic enzyme family.</text>
</comment>
<feature type="region of interest" description="Disordered" evidence="5">
    <location>
        <begin position="15"/>
        <end position="37"/>
    </location>
</feature>
<keyword evidence="7" id="KW-1185">Reference proteome</keyword>
<evidence type="ECO:0008006" key="8">
    <source>
        <dbReference type="Google" id="ProtNLM"/>
    </source>
</evidence>
<comment type="caution">
    <text evidence="6">The sequence shown here is derived from an EMBL/GenBank/DDBJ whole genome shotgun (WGS) entry which is preliminary data.</text>
</comment>
<accession>A0A5C7GX60</accession>